<evidence type="ECO:0000256" key="2">
    <source>
        <dbReference type="PROSITE-ProRule" id="PRU00447"/>
    </source>
</evidence>
<feature type="compositionally biased region" description="Basic and acidic residues" evidence="3">
    <location>
        <begin position="179"/>
        <end position="200"/>
    </location>
</feature>
<dbReference type="PROSITE" id="PS51135">
    <property type="entry name" value="CIDE_N"/>
    <property type="match status" value="1"/>
</dbReference>
<dbReference type="SMART" id="SM00266">
    <property type="entry name" value="CAD"/>
    <property type="match status" value="1"/>
</dbReference>
<keyword evidence="6" id="KW-1185">Reference proteome</keyword>
<evidence type="ECO:0000313" key="6">
    <source>
        <dbReference type="Proteomes" id="UP001176941"/>
    </source>
</evidence>
<evidence type="ECO:0000313" key="5">
    <source>
        <dbReference type="EMBL" id="CAI9156735.1"/>
    </source>
</evidence>
<protein>
    <recommendedName>
        <fullName evidence="4">CIDE-N domain-containing protein</fullName>
    </recommendedName>
</protein>
<keyword evidence="1 2" id="KW-0053">Apoptosis</keyword>
<feature type="region of interest" description="Disordered" evidence="3">
    <location>
        <begin position="178"/>
        <end position="200"/>
    </location>
</feature>
<evidence type="ECO:0000256" key="1">
    <source>
        <dbReference type="ARBA" id="ARBA00022703"/>
    </source>
</evidence>
<dbReference type="PANTHER" id="PTHR12306:SF16">
    <property type="entry name" value="DNAATION FACTOR SUBUNIT ALPHA"/>
    <property type="match status" value="1"/>
</dbReference>
<dbReference type="Pfam" id="PF02017">
    <property type="entry name" value="CIDE-N"/>
    <property type="match status" value="1"/>
</dbReference>
<dbReference type="InterPro" id="IPR003508">
    <property type="entry name" value="CIDE-N_dom"/>
</dbReference>
<proteinExistence type="predicted"/>
<sequence>MEVASGPAAPETREIWALKQCLLSHSTSWEKHGMVASCLKELRNKACDILAIDKSLAPVTLVLAKDGTTMQGQLGLPKSPSTEMEQIGAGLKWNNVARQRREDLSSIILLSEEVLQMLIDVLCSELAQKLGQSHVAVQGFQSTLQQGLDQREEACQSRQLLELYLQALKKEGSIVSKQQESRADLGDERDAVDTSVRESSSKVMPASQILVVLKEKSAPDCGVDAEGAGVGPELCAEAAGVVCLFQAGHRRCQGGQRAAVPWLQEALSWLPAARHAAGFSEPMVIIGYILAGLSASISALS</sequence>
<name>A0ABN8Y585_RANTA</name>
<dbReference type="InterPro" id="IPR015121">
    <property type="entry name" value="DNA_fragmentation_mid_dom"/>
</dbReference>
<dbReference type="SUPFAM" id="SSF54277">
    <property type="entry name" value="CAD &amp; PB1 domains"/>
    <property type="match status" value="1"/>
</dbReference>
<dbReference type="PANTHER" id="PTHR12306">
    <property type="entry name" value="CELL DEATH ACTIVATOR CIDE"/>
    <property type="match status" value="1"/>
</dbReference>
<dbReference type="Gene3D" id="3.10.20.10">
    <property type="match status" value="1"/>
</dbReference>
<gene>
    <name evidence="5" type="ORF">MRATA1EN1_LOCUS5697</name>
</gene>
<dbReference type="Pfam" id="PF09033">
    <property type="entry name" value="DFF-C"/>
    <property type="match status" value="1"/>
</dbReference>
<dbReference type="EMBL" id="OX459951">
    <property type="protein sequence ID" value="CAI9156735.1"/>
    <property type="molecule type" value="Genomic_DNA"/>
</dbReference>
<evidence type="ECO:0000256" key="3">
    <source>
        <dbReference type="SAM" id="MobiDB-lite"/>
    </source>
</evidence>
<evidence type="ECO:0000259" key="4">
    <source>
        <dbReference type="PROSITE" id="PS51135"/>
    </source>
</evidence>
<dbReference type="Gene3D" id="1.10.1490.10">
    <property type="entry name" value="C-terminal domain of DFF45/ICAD (DFF-C domain)"/>
    <property type="match status" value="1"/>
</dbReference>
<reference evidence="5" key="1">
    <citation type="submission" date="2023-04" db="EMBL/GenBank/DDBJ databases">
        <authorList>
            <consortium name="ELIXIR-Norway"/>
        </authorList>
    </citation>
    <scope>NUCLEOTIDE SEQUENCE [LARGE SCALE GENOMIC DNA]</scope>
</reference>
<organism evidence="5 6">
    <name type="scientific">Rangifer tarandus platyrhynchus</name>
    <name type="common">Svalbard reindeer</name>
    <dbReference type="NCBI Taxonomy" id="3082113"/>
    <lineage>
        <taxon>Eukaryota</taxon>
        <taxon>Metazoa</taxon>
        <taxon>Chordata</taxon>
        <taxon>Craniata</taxon>
        <taxon>Vertebrata</taxon>
        <taxon>Euteleostomi</taxon>
        <taxon>Mammalia</taxon>
        <taxon>Eutheria</taxon>
        <taxon>Laurasiatheria</taxon>
        <taxon>Artiodactyla</taxon>
        <taxon>Ruminantia</taxon>
        <taxon>Pecora</taxon>
        <taxon>Cervidae</taxon>
        <taxon>Odocoileinae</taxon>
        <taxon>Rangifer</taxon>
    </lineage>
</organism>
<dbReference type="Proteomes" id="UP001176941">
    <property type="component" value="Chromosome 15"/>
</dbReference>
<feature type="domain" description="CIDE-N" evidence="4">
    <location>
        <begin position="17"/>
        <end position="95"/>
    </location>
</feature>
<accession>A0ABN8Y585</accession>